<feature type="compositionally biased region" description="Polar residues" evidence="16">
    <location>
        <begin position="612"/>
        <end position="663"/>
    </location>
</feature>
<evidence type="ECO:0000256" key="14">
    <source>
        <dbReference type="ARBA" id="ARBA00023204"/>
    </source>
</evidence>
<dbReference type="GO" id="GO:0006281">
    <property type="term" value="P:DNA repair"/>
    <property type="evidence" value="ECO:0007669"/>
    <property type="project" value="UniProtKB-KW"/>
</dbReference>
<evidence type="ECO:0000256" key="5">
    <source>
        <dbReference type="ARBA" id="ARBA00020536"/>
    </source>
</evidence>
<evidence type="ECO:0000313" key="19">
    <source>
        <dbReference type="Proteomes" id="UP000275772"/>
    </source>
</evidence>
<evidence type="ECO:0000256" key="8">
    <source>
        <dbReference type="ARBA" id="ARBA00022553"/>
    </source>
</evidence>
<dbReference type="GO" id="GO:0005737">
    <property type="term" value="C:cytoplasm"/>
    <property type="evidence" value="ECO:0007669"/>
    <property type="project" value="UniProtKB-SubCell"/>
</dbReference>
<name>A0A383UW34_BLUHO</name>
<dbReference type="InterPro" id="IPR003892">
    <property type="entry name" value="CUE"/>
</dbReference>
<evidence type="ECO:0000256" key="12">
    <source>
        <dbReference type="ARBA" id="ARBA00022895"/>
    </source>
</evidence>
<reference evidence="18 19" key="1">
    <citation type="submission" date="2017-11" db="EMBL/GenBank/DDBJ databases">
        <authorList>
            <person name="Kracher B."/>
        </authorList>
    </citation>
    <scope>NUCLEOTIDE SEQUENCE [LARGE SCALE GENOMIC DNA]</scope>
    <source>
        <strain evidence="18 19">RACE1</strain>
    </source>
</reference>
<dbReference type="GO" id="GO:0000781">
    <property type="term" value="C:chromosome, telomeric region"/>
    <property type="evidence" value="ECO:0007669"/>
    <property type="project" value="UniProtKB-SubCell"/>
</dbReference>
<dbReference type="SUPFAM" id="SSF46934">
    <property type="entry name" value="UBA-like"/>
    <property type="match status" value="1"/>
</dbReference>
<feature type="compositionally biased region" description="Low complexity" evidence="16">
    <location>
        <begin position="664"/>
        <end position="678"/>
    </location>
</feature>
<feature type="region of interest" description="Disordered" evidence="16">
    <location>
        <begin position="1"/>
        <end position="62"/>
    </location>
</feature>
<keyword evidence="7" id="KW-0963">Cytoplasm</keyword>
<feature type="compositionally biased region" description="Polar residues" evidence="16">
    <location>
        <begin position="173"/>
        <end position="189"/>
    </location>
</feature>
<evidence type="ECO:0000256" key="3">
    <source>
        <dbReference type="ARBA" id="ARBA00004574"/>
    </source>
</evidence>
<evidence type="ECO:0000256" key="6">
    <source>
        <dbReference type="ARBA" id="ARBA00022454"/>
    </source>
</evidence>
<feature type="compositionally biased region" description="Polar residues" evidence="16">
    <location>
        <begin position="822"/>
        <end position="844"/>
    </location>
</feature>
<feature type="compositionally biased region" description="Polar residues" evidence="16">
    <location>
        <begin position="351"/>
        <end position="389"/>
    </location>
</feature>
<feature type="region of interest" description="Disordered" evidence="16">
    <location>
        <begin position="338"/>
        <end position="389"/>
    </location>
</feature>
<protein>
    <recommendedName>
        <fullName evidence="5">RNA polymerase II degradation factor 1</fullName>
    </recommendedName>
</protein>
<dbReference type="InterPro" id="IPR051833">
    <property type="entry name" value="TC-DDR_regulator"/>
</dbReference>
<dbReference type="EMBL" id="UNSH01000067">
    <property type="protein sequence ID" value="SZF04531.1"/>
    <property type="molecule type" value="Genomic_DNA"/>
</dbReference>
<evidence type="ECO:0000259" key="17">
    <source>
        <dbReference type="PROSITE" id="PS51140"/>
    </source>
</evidence>
<feature type="region of interest" description="Disordered" evidence="16">
    <location>
        <begin position="794"/>
        <end position="902"/>
    </location>
</feature>
<feature type="compositionally biased region" description="Gly residues" evidence="16">
    <location>
        <begin position="16"/>
        <end position="25"/>
    </location>
</feature>
<keyword evidence="6" id="KW-0158">Chromosome</keyword>
<dbReference type="Pfam" id="PF02845">
    <property type="entry name" value="CUE"/>
    <property type="match status" value="1"/>
</dbReference>
<feature type="compositionally biased region" description="Polar residues" evidence="16">
    <location>
        <begin position="529"/>
        <end position="569"/>
    </location>
</feature>
<keyword evidence="13" id="KW-0238">DNA-binding</keyword>
<dbReference type="Proteomes" id="UP000275772">
    <property type="component" value="Unassembled WGS sequence"/>
</dbReference>
<organism evidence="18 19">
    <name type="scientific">Blumeria hordei</name>
    <name type="common">Barley powdery mildew</name>
    <name type="synonym">Blumeria graminis f. sp. hordei</name>
    <dbReference type="NCBI Taxonomy" id="2867405"/>
    <lineage>
        <taxon>Eukaryota</taxon>
        <taxon>Fungi</taxon>
        <taxon>Dikarya</taxon>
        <taxon>Ascomycota</taxon>
        <taxon>Pezizomycotina</taxon>
        <taxon>Leotiomycetes</taxon>
        <taxon>Erysiphales</taxon>
        <taxon>Erysiphaceae</taxon>
        <taxon>Blumeria</taxon>
    </lineage>
</organism>
<keyword evidence="9" id="KW-0227">DNA damage</keyword>
<evidence type="ECO:0000256" key="11">
    <source>
        <dbReference type="ARBA" id="ARBA00022843"/>
    </source>
</evidence>
<feature type="compositionally biased region" description="Polar residues" evidence="16">
    <location>
        <begin position="873"/>
        <end position="899"/>
    </location>
</feature>
<dbReference type="InterPro" id="IPR041803">
    <property type="entry name" value="DEF1_CUE"/>
</dbReference>
<keyword evidence="12" id="KW-0779">Telomere</keyword>
<dbReference type="PANTHER" id="PTHR16308">
    <property type="entry name" value="UBIQUITIN ASSOCIATED PROTEIN 2-LIKE/LINGERER"/>
    <property type="match status" value="1"/>
</dbReference>
<keyword evidence="14" id="KW-0234">DNA repair</keyword>
<feature type="region of interest" description="Disordered" evidence="16">
    <location>
        <begin position="527"/>
        <end position="577"/>
    </location>
</feature>
<dbReference type="VEuPathDB" id="FungiDB:BLGHR1_15328"/>
<feature type="compositionally biased region" description="Low complexity" evidence="16">
    <location>
        <begin position="794"/>
        <end position="814"/>
    </location>
</feature>
<feature type="region of interest" description="Disordered" evidence="16">
    <location>
        <begin position="592"/>
        <end position="678"/>
    </location>
</feature>
<dbReference type="GO" id="GO:0003677">
    <property type="term" value="F:DNA binding"/>
    <property type="evidence" value="ECO:0007669"/>
    <property type="project" value="UniProtKB-KW"/>
</dbReference>
<evidence type="ECO:0000256" key="13">
    <source>
        <dbReference type="ARBA" id="ARBA00023125"/>
    </source>
</evidence>
<evidence type="ECO:0000256" key="15">
    <source>
        <dbReference type="ARBA" id="ARBA00023242"/>
    </source>
</evidence>
<dbReference type="PROSITE" id="PS51140">
    <property type="entry name" value="CUE"/>
    <property type="match status" value="1"/>
</dbReference>
<feature type="compositionally biased region" description="Low complexity" evidence="16">
    <location>
        <begin position="26"/>
        <end position="36"/>
    </location>
</feature>
<evidence type="ECO:0000256" key="7">
    <source>
        <dbReference type="ARBA" id="ARBA00022490"/>
    </source>
</evidence>
<evidence type="ECO:0000256" key="4">
    <source>
        <dbReference type="ARBA" id="ARBA00005491"/>
    </source>
</evidence>
<feature type="domain" description="CUE" evidence="17">
    <location>
        <begin position="60"/>
        <end position="103"/>
    </location>
</feature>
<dbReference type="GO" id="GO:0005634">
    <property type="term" value="C:nucleus"/>
    <property type="evidence" value="ECO:0007669"/>
    <property type="project" value="UniProtKB-SubCell"/>
</dbReference>
<keyword evidence="10" id="KW-0833">Ubl conjugation pathway</keyword>
<accession>A0A383UW34</accession>
<feature type="compositionally biased region" description="Polar residues" evidence="16">
    <location>
        <begin position="200"/>
        <end position="224"/>
    </location>
</feature>
<dbReference type="PANTHER" id="PTHR16308:SF13">
    <property type="entry name" value="PROTEIN LINGERER"/>
    <property type="match status" value="1"/>
</dbReference>
<evidence type="ECO:0000256" key="10">
    <source>
        <dbReference type="ARBA" id="ARBA00022786"/>
    </source>
</evidence>
<feature type="region of interest" description="Disordered" evidence="16">
    <location>
        <begin position="420"/>
        <end position="512"/>
    </location>
</feature>
<evidence type="ECO:0000256" key="1">
    <source>
        <dbReference type="ARBA" id="ARBA00004123"/>
    </source>
</evidence>
<keyword evidence="11" id="KW-0832">Ubl conjugation</keyword>
<dbReference type="InterPro" id="IPR009060">
    <property type="entry name" value="UBA-like_sf"/>
</dbReference>
<keyword evidence="15" id="KW-0539">Nucleus</keyword>
<evidence type="ECO:0000256" key="16">
    <source>
        <dbReference type="SAM" id="MobiDB-lite"/>
    </source>
</evidence>
<dbReference type="AlphaFoldDB" id="A0A383UW34"/>
<evidence type="ECO:0000313" key="18">
    <source>
        <dbReference type="EMBL" id="SZF04531.1"/>
    </source>
</evidence>
<dbReference type="CDD" id="cd14368">
    <property type="entry name" value="CUE_DEF1_like"/>
    <property type="match status" value="1"/>
</dbReference>
<feature type="compositionally biased region" description="Low complexity" evidence="16">
    <location>
        <begin position="1"/>
        <end position="14"/>
    </location>
</feature>
<feature type="compositionally biased region" description="Low complexity" evidence="16">
    <location>
        <begin position="592"/>
        <end position="611"/>
    </location>
</feature>
<feature type="compositionally biased region" description="Acidic residues" evidence="16">
    <location>
        <begin position="425"/>
        <end position="436"/>
    </location>
</feature>
<comment type="subcellular location">
    <subcellularLocation>
        <location evidence="3">Chromosome</location>
        <location evidence="3">Telomere</location>
    </subcellularLocation>
    <subcellularLocation>
        <location evidence="2">Cytoplasm</location>
    </subcellularLocation>
    <subcellularLocation>
        <location evidence="1">Nucleus</location>
    </subcellularLocation>
</comment>
<dbReference type="GO" id="GO:0043130">
    <property type="term" value="F:ubiquitin binding"/>
    <property type="evidence" value="ECO:0007669"/>
    <property type="project" value="InterPro"/>
</dbReference>
<evidence type="ECO:0000256" key="2">
    <source>
        <dbReference type="ARBA" id="ARBA00004496"/>
    </source>
</evidence>
<feature type="region of interest" description="Disordered" evidence="16">
    <location>
        <begin position="97"/>
        <end position="234"/>
    </location>
</feature>
<gene>
    <name evidence="18" type="ORF">BLGHR1_15328</name>
</gene>
<keyword evidence="8" id="KW-0597">Phosphoprotein</keyword>
<sequence>MSEVQSRPSASRGRGSARGGRGGFSSRGRGSRAHASNGEKADTSQASAQEEGEIGQLKKEYGSQVSIIKEMFPDWTDEDIVFALRETDGDLELTVERITDGTISQWGEVSKVKKDRSRSKIKETSPPLDESSNQARPTRGGRGGRSRTNERGRGGRGRGAFNAPINESRKESSGVSIPTSESNAWNSSVPADASAWDSKPLSNNLESSKITEDSWGSTAKQSPTAKPPTAIPSDGVQKSWATLFAPAPVAKKVIIPVAEKPAHSLKPEEPCELLTAEPMEPLPKPAPVDTLAITTEAEPVPLETAEANICPSKDALTMDNLEQVPDSSAPVPTVTAASTAASSWDPRRGTHGSTPYSTLQQQQNIGISSTGSGFQSSTNKSNNTSARAQNYQRRIFDQEEAVRMPGNREVDRTAVQFGAFSLIGNEEDDVDGDREEAETRAQPPQHSPVAPRAALPPAHQQSSLPETLPTPKQPPALPATNFSAAVPGLSSPALLNNIPASSQPMPPLNGQYSQYSRYAQGVAPDKQYDSYTQQTHAQSPSPFEGYPSQQTQTQPPAGNTGAFSSTHQDYPSYYTADPQQRNAYNNYYQQQYASQHQAAQSQDGPGSQQGSYNGYNNPPVESSQFPQNISHQAQSRYVTAGDGQNSGHSTPNPVTQAPQTSVVAQAGQPQAGQQPQIQGTYPYAHPYYSSPYYTAYMNQYPGYGAGNYPGGPYTAKVGIHQQYQGYSISPGAPYEHSASPGAAAFGVSSLHSRDSALGGLSEYARVGSAQSSQNPQALAASAAFSASHDTFGRASYQGQAQQHYSSQQAGQQSGDDLKSFSDTKAGNGQNSSLHSARPGSATNTAPLPPPQSQQASYGSYPAHIQQPAHGIHGNQTTSQYGGLGTAVSQHQTGQGHQNSQYGAYQGFGGGNYYGNSQQQQRGGWGGNYGH</sequence>
<evidence type="ECO:0000256" key="9">
    <source>
        <dbReference type="ARBA" id="ARBA00022763"/>
    </source>
</evidence>
<proteinExistence type="inferred from homology"/>
<comment type="similarity">
    <text evidence="4">Belongs to the DEF1 family.</text>
</comment>